<feature type="domain" description="Peptidase S1" evidence="1">
    <location>
        <begin position="6"/>
        <end position="68"/>
    </location>
</feature>
<proteinExistence type="predicted"/>
<dbReference type="SUPFAM" id="SSF50494">
    <property type="entry name" value="Trypsin-like serine proteases"/>
    <property type="match status" value="1"/>
</dbReference>
<accession>A0A915JB26</accession>
<evidence type="ECO:0000313" key="2">
    <source>
        <dbReference type="Proteomes" id="UP000887565"/>
    </source>
</evidence>
<dbReference type="GO" id="GO:0006508">
    <property type="term" value="P:proteolysis"/>
    <property type="evidence" value="ECO:0007669"/>
    <property type="project" value="InterPro"/>
</dbReference>
<dbReference type="InterPro" id="IPR001254">
    <property type="entry name" value="Trypsin_dom"/>
</dbReference>
<evidence type="ECO:0000313" key="3">
    <source>
        <dbReference type="WBParaSite" id="nRc.2.0.1.t23684-RA"/>
    </source>
</evidence>
<dbReference type="GO" id="GO:0004252">
    <property type="term" value="F:serine-type endopeptidase activity"/>
    <property type="evidence" value="ECO:0007669"/>
    <property type="project" value="InterPro"/>
</dbReference>
<dbReference type="Pfam" id="PF00089">
    <property type="entry name" value="Trypsin"/>
    <property type="match status" value="1"/>
</dbReference>
<sequence length="70" mass="7943">MSSSDPVAKIRAIKKHPKYKTIEDGYDIALVLLVEPMRLQPGLVEIIPLANREPRNKELCYISGFGRLYS</sequence>
<name>A0A915JB26_ROMCU</name>
<reference evidence="3" key="1">
    <citation type="submission" date="2022-11" db="UniProtKB">
        <authorList>
            <consortium name="WormBaseParasite"/>
        </authorList>
    </citation>
    <scope>IDENTIFICATION</scope>
</reference>
<protein>
    <submittedName>
        <fullName evidence="3">Peptidase S1 domain-containing protein</fullName>
    </submittedName>
</protein>
<dbReference type="Gene3D" id="2.40.10.10">
    <property type="entry name" value="Trypsin-like serine proteases"/>
    <property type="match status" value="1"/>
</dbReference>
<keyword evidence="2" id="KW-1185">Reference proteome</keyword>
<organism evidence="2 3">
    <name type="scientific">Romanomermis culicivorax</name>
    <name type="common">Nematode worm</name>
    <dbReference type="NCBI Taxonomy" id="13658"/>
    <lineage>
        <taxon>Eukaryota</taxon>
        <taxon>Metazoa</taxon>
        <taxon>Ecdysozoa</taxon>
        <taxon>Nematoda</taxon>
        <taxon>Enoplea</taxon>
        <taxon>Dorylaimia</taxon>
        <taxon>Mermithida</taxon>
        <taxon>Mermithoidea</taxon>
        <taxon>Mermithidae</taxon>
        <taxon>Romanomermis</taxon>
    </lineage>
</organism>
<dbReference type="InterPro" id="IPR009003">
    <property type="entry name" value="Peptidase_S1_PA"/>
</dbReference>
<dbReference type="Proteomes" id="UP000887565">
    <property type="component" value="Unplaced"/>
</dbReference>
<dbReference type="InterPro" id="IPR043504">
    <property type="entry name" value="Peptidase_S1_PA_chymotrypsin"/>
</dbReference>
<dbReference type="AlphaFoldDB" id="A0A915JB26"/>
<dbReference type="WBParaSite" id="nRc.2.0.1.t23684-RA">
    <property type="protein sequence ID" value="nRc.2.0.1.t23684-RA"/>
    <property type="gene ID" value="nRc.2.0.1.g23684"/>
</dbReference>
<evidence type="ECO:0000259" key="1">
    <source>
        <dbReference type="Pfam" id="PF00089"/>
    </source>
</evidence>